<dbReference type="PANTHER" id="PTHR37326">
    <property type="entry name" value="BLL3975 PROTEIN"/>
    <property type="match status" value="1"/>
</dbReference>
<evidence type="ECO:0000256" key="3">
    <source>
        <dbReference type="ARBA" id="ARBA00022801"/>
    </source>
</evidence>
<evidence type="ECO:0000313" key="7">
    <source>
        <dbReference type="Proteomes" id="UP000093807"/>
    </source>
</evidence>
<dbReference type="AlphaFoldDB" id="A0A199XQ12"/>
<evidence type="ECO:0000256" key="4">
    <source>
        <dbReference type="ARBA" id="ARBA00022833"/>
    </source>
</evidence>
<organism evidence="6 7">
    <name type="scientific">Flavobacterium succinicans</name>
    <dbReference type="NCBI Taxonomy" id="29536"/>
    <lineage>
        <taxon>Bacteria</taxon>
        <taxon>Pseudomonadati</taxon>
        <taxon>Bacteroidota</taxon>
        <taxon>Flavobacteriia</taxon>
        <taxon>Flavobacteriales</taxon>
        <taxon>Flavobacteriaceae</taxon>
        <taxon>Flavobacterium</taxon>
    </lineage>
</organism>
<comment type="cofactor">
    <cofactor evidence="1">
        <name>Zn(2+)</name>
        <dbReference type="ChEBI" id="CHEBI:29105"/>
    </cofactor>
</comment>
<dbReference type="EC" id="3.5.1.-" evidence="6"/>
<dbReference type="CDD" id="cd06251">
    <property type="entry name" value="M14_ASTE_ASPA-like"/>
    <property type="match status" value="1"/>
</dbReference>
<dbReference type="InterPro" id="IPR053138">
    <property type="entry name" value="N-alpha-Ac-DABA_deacetylase"/>
</dbReference>
<dbReference type="Pfam" id="PF24827">
    <property type="entry name" value="AstE_AspA_cat"/>
    <property type="match status" value="1"/>
</dbReference>
<name>A0A199XQ12_9FLAO</name>
<dbReference type="EMBL" id="JMTM01000053">
    <property type="protein sequence ID" value="OAZ03730.1"/>
    <property type="molecule type" value="Genomic_DNA"/>
</dbReference>
<dbReference type="InterPro" id="IPR055438">
    <property type="entry name" value="AstE_AspA_cat"/>
</dbReference>
<sequence>MRSLKPITIFGESILPGENKTINVEMARLHTTTKLNIPIIVRRSKLEGPVVLFSAGIHGDEINGIEIVRQLISKKINKPKRGTIICIPIINMYGFVNRSREFPDGRDLNRSFPGSKKGSLASRFAFHILNEVMPEVHYAIDFHAGGASRFNAPQIRLAENDAELKQLADVFNAPFTLYSKNIAGSFRNSSTKMKVKMLLFEGGKSLDINKEVANEGINGVKRVLAYLDMLDPKHTVEIPENKTIYIEKSNWVRAKCSGMLHDYNTIGTFVKKGTVLATITDPFGKFERKIKAPNDGYVINSNQSPIVYEGDAIFHLSTSLVTEKNKATSHPEAQIVSFIEPK</sequence>
<dbReference type="PANTHER" id="PTHR37326:SF2">
    <property type="entry name" value="SUCCINYLGLUTAMATE DESUCCINYLASE_ASPARTOACYLASE FAMILY PROTEIN"/>
    <property type="match status" value="1"/>
</dbReference>
<dbReference type="OrthoDB" id="9782876at2"/>
<dbReference type="InterPro" id="IPR043795">
    <property type="entry name" value="N-alpha-Ac-DABA-like"/>
</dbReference>
<dbReference type="GO" id="GO:0016788">
    <property type="term" value="F:hydrolase activity, acting on ester bonds"/>
    <property type="evidence" value="ECO:0007669"/>
    <property type="project" value="InterPro"/>
</dbReference>
<evidence type="ECO:0000256" key="2">
    <source>
        <dbReference type="ARBA" id="ARBA00022723"/>
    </source>
</evidence>
<protein>
    <submittedName>
        <fullName evidence="6">N-alpha-acetyl-L-2,4-diaminobutyric acid deacetylase</fullName>
        <ecNumber evidence="6">3.5.1.-</ecNumber>
    </submittedName>
</protein>
<dbReference type="PATRIC" id="fig|29536.5.peg.2098"/>
<proteinExistence type="predicted"/>
<keyword evidence="7" id="KW-1185">Reference proteome</keyword>
<accession>A0A199XQ12</accession>
<dbReference type="SUPFAM" id="SSF53187">
    <property type="entry name" value="Zn-dependent exopeptidases"/>
    <property type="match status" value="1"/>
</dbReference>
<keyword evidence="3 6" id="KW-0378">Hydrolase</keyword>
<evidence type="ECO:0000313" key="6">
    <source>
        <dbReference type="EMBL" id="OAZ03730.1"/>
    </source>
</evidence>
<keyword evidence="4" id="KW-0862">Zinc</keyword>
<evidence type="ECO:0000256" key="1">
    <source>
        <dbReference type="ARBA" id="ARBA00001947"/>
    </source>
</evidence>
<dbReference type="GO" id="GO:0046872">
    <property type="term" value="F:metal ion binding"/>
    <property type="evidence" value="ECO:0007669"/>
    <property type="project" value="UniProtKB-KW"/>
</dbReference>
<reference evidence="6 7" key="1">
    <citation type="submission" date="2016-06" db="EMBL/GenBank/DDBJ databases">
        <title>Draft genome sequence of Flavobacterium succinicans strain DD5b.</title>
        <authorList>
            <person name="Poehlein A."/>
            <person name="Daniel R."/>
            <person name="Simeonova D.D."/>
        </authorList>
    </citation>
    <scope>NUCLEOTIDE SEQUENCE [LARGE SCALE GENOMIC DNA]</scope>
    <source>
        <strain evidence="6 7">DD5b</strain>
    </source>
</reference>
<dbReference type="Gene3D" id="3.40.630.10">
    <property type="entry name" value="Zn peptidases"/>
    <property type="match status" value="1"/>
</dbReference>
<gene>
    <name evidence="6" type="primary">doeB</name>
    <name evidence="6" type="ORF">FLB_20080</name>
</gene>
<dbReference type="RefSeq" id="WP_082923262.1">
    <property type="nucleotide sequence ID" value="NZ_JMTM01000053.1"/>
</dbReference>
<comment type="caution">
    <text evidence="6">The sequence shown here is derived from an EMBL/GenBank/DDBJ whole genome shotgun (WGS) entry which is preliminary data.</text>
</comment>
<dbReference type="Proteomes" id="UP000093807">
    <property type="component" value="Unassembled WGS sequence"/>
</dbReference>
<evidence type="ECO:0000259" key="5">
    <source>
        <dbReference type="Pfam" id="PF24827"/>
    </source>
</evidence>
<dbReference type="GO" id="GO:0016811">
    <property type="term" value="F:hydrolase activity, acting on carbon-nitrogen (but not peptide) bonds, in linear amides"/>
    <property type="evidence" value="ECO:0007669"/>
    <property type="project" value="InterPro"/>
</dbReference>
<dbReference type="PIRSF" id="PIRSF039012">
    <property type="entry name" value="ASP"/>
    <property type="match status" value="1"/>
</dbReference>
<keyword evidence="2" id="KW-0479">Metal-binding</keyword>
<feature type="domain" description="Succinylglutamate desuccinylase/Aspartoacylase catalytic" evidence="5">
    <location>
        <begin position="48"/>
        <end position="227"/>
    </location>
</feature>